<comment type="caution">
    <text evidence="2">The sequence shown here is derived from an EMBL/GenBank/DDBJ whole genome shotgun (WGS) entry which is preliminary data.</text>
</comment>
<proteinExistence type="predicted"/>
<reference evidence="2 3" key="1">
    <citation type="journal article" date="2008" name="Int. J. Syst. Evol. Microbiol.">
        <title>Bizionia argentinensis sp. nov., isolated from surface marine water in Antarctica.</title>
        <authorList>
            <person name="Bercovich A."/>
            <person name="Vazquez S.C."/>
            <person name="Yankilevich P."/>
            <person name="Coria S.H."/>
            <person name="Foti M."/>
            <person name="Hernandez E."/>
            <person name="Vidal A."/>
            <person name="Ruberto L."/>
            <person name="Melo C."/>
            <person name="Marenssi S."/>
            <person name="Criscuolo M."/>
            <person name="Memoli M."/>
            <person name="Arguelles M."/>
            <person name="Mac Cormack W.P."/>
        </authorList>
    </citation>
    <scope>NUCLEOTIDE SEQUENCE [LARGE SCALE GENOMIC DNA]</scope>
    <source>
        <strain evidence="2 3">JUB59</strain>
    </source>
</reference>
<accession>G2EG32</accession>
<keyword evidence="3" id="KW-1185">Reference proteome</keyword>
<dbReference type="InterPro" id="IPR008537">
    <property type="entry name" value="DUF819"/>
</dbReference>
<dbReference type="PANTHER" id="PTHR34289">
    <property type="entry name" value="PROTEIN, PUTATIVE (DUF819)-RELATED"/>
    <property type="match status" value="1"/>
</dbReference>
<dbReference type="OrthoDB" id="653763at2"/>
<keyword evidence="1" id="KW-1133">Transmembrane helix</keyword>
<dbReference type="EMBL" id="AFXZ01000050">
    <property type="protein sequence ID" value="EGV42605.1"/>
    <property type="molecule type" value="Genomic_DNA"/>
</dbReference>
<feature type="transmembrane region" description="Helical" evidence="1">
    <location>
        <begin position="349"/>
        <end position="368"/>
    </location>
</feature>
<dbReference type="AlphaFoldDB" id="G2EG32"/>
<keyword evidence="1" id="KW-0812">Transmembrane</keyword>
<evidence type="ECO:0000313" key="2">
    <source>
        <dbReference type="EMBL" id="EGV42605.1"/>
    </source>
</evidence>
<keyword evidence="1" id="KW-0472">Membrane</keyword>
<feature type="transmembrane region" description="Helical" evidence="1">
    <location>
        <begin position="185"/>
        <end position="204"/>
    </location>
</feature>
<name>G2EG32_9FLAO</name>
<evidence type="ECO:0000256" key="1">
    <source>
        <dbReference type="SAM" id="Phobius"/>
    </source>
</evidence>
<dbReference type="eggNOG" id="COG5505">
    <property type="taxonomic scope" value="Bacteria"/>
</dbReference>
<dbReference type="Pfam" id="PF05684">
    <property type="entry name" value="DUF819"/>
    <property type="match status" value="1"/>
</dbReference>
<feature type="transmembrane region" description="Helical" evidence="1">
    <location>
        <begin position="80"/>
        <end position="100"/>
    </location>
</feature>
<feature type="transmembrane region" description="Helical" evidence="1">
    <location>
        <begin position="375"/>
        <end position="399"/>
    </location>
</feature>
<gene>
    <name evidence="2" type="ORF">BZARG_1860</name>
</gene>
<feature type="transmembrane region" description="Helical" evidence="1">
    <location>
        <begin position="405"/>
        <end position="429"/>
    </location>
</feature>
<protein>
    <submittedName>
        <fullName evidence="2">DUF819 family protein</fullName>
    </submittedName>
</protein>
<feature type="transmembrane region" description="Helical" evidence="1">
    <location>
        <begin position="112"/>
        <end position="137"/>
    </location>
</feature>
<dbReference type="Proteomes" id="UP000003730">
    <property type="component" value="Unassembled WGS sequence"/>
</dbReference>
<dbReference type="RefSeq" id="WP_008638902.1">
    <property type="nucleotide sequence ID" value="NZ_AFXZ01000050.1"/>
</dbReference>
<sequence>MQEPIFTNDTIVFGLLMLTLGFIFYTESIKTGFWPKFYKIVPGLFMAYMLPAVLTTSGLIAPEWETVNEAGEITKESTSLYYMASRYLLPAALVLMTLSIDLKAVFNLGWKALVMFITGTVGIVIGGPIAIILISMVSPETVGGAGPDAVWRGLSTLAGSWIGGGANQTAMLEIYGYNQSEYGKMVFVDIVVANIWMAIILIGIGRSKAIDKWLGADNTAIEALKEKVSSFEQSVKRNPSLSDIMIIVAIAFGTVSAAHIGAGILAPFFTDVVGNIESQTLRNTFTFLDSQFFWMISIATIIAVLLSFTKAKNYEGAGASKYGSVFIYILVASIGMKIDLAAIFDNPGLIAVGLVWMTIHAVLLIIIAKIIKAPYFFLAIGSQANVGGAASAPIVAAAFHPSLATVGVILAVFGYAIGTIAAIGCTILMRLAAVG</sequence>
<dbReference type="PATRIC" id="fig|1046627.3.peg.2464"/>
<organism evidence="2 3">
    <name type="scientific">Bizionia argentinensis JUB59</name>
    <dbReference type="NCBI Taxonomy" id="1046627"/>
    <lineage>
        <taxon>Bacteria</taxon>
        <taxon>Pseudomonadati</taxon>
        <taxon>Bacteroidota</taxon>
        <taxon>Flavobacteriia</taxon>
        <taxon>Flavobacteriales</taxon>
        <taxon>Flavobacteriaceae</taxon>
        <taxon>Bizionia</taxon>
    </lineage>
</organism>
<feature type="transmembrane region" description="Helical" evidence="1">
    <location>
        <begin position="6"/>
        <end position="25"/>
    </location>
</feature>
<feature type="transmembrane region" description="Helical" evidence="1">
    <location>
        <begin position="323"/>
        <end position="343"/>
    </location>
</feature>
<dbReference type="STRING" id="1046627.BZARG_1860"/>
<feature type="transmembrane region" description="Helical" evidence="1">
    <location>
        <begin position="292"/>
        <end position="311"/>
    </location>
</feature>
<dbReference type="PANTHER" id="PTHR34289:SF8">
    <property type="entry name" value="DUF819 DOMAIN-CONTAINING PROTEIN"/>
    <property type="match status" value="1"/>
</dbReference>
<evidence type="ECO:0000313" key="3">
    <source>
        <dbReference type="Proteomes" id="UP000003730"/>
    </source>
</evidence>
<feature type="transmembrane region" description="Helical" evidence="1">
    <location>
        <begin position="244"/>
        <end position="269"/>
    </location>
</feature>
<feature type="transmembrane region" description="Helical" evidence="1">
    <location>
        <begin position="37"/>
        <end position="60"/>
    </location>
</feature>